<name>A0ACC2WVE8_9TREE</name>
<sequence>MATLLRQPACRAVAATARRVQVPVTATRYNATLTSQSSTPGPGQGLFMSGPAAPKVQSEAKVIKYAGKKKPITPGIRHTIQVHHPHLHKDGPLRDLTLPLRRSGGRNSTGRVVNRFVGGGHKRRLRIVDFSRKAEGEHEVVRIEYDPGRSAHIALIRSRQTTPSTTQASQQELPLELDISSWGPQPFATLASTSQHKELEKVCGGYSYILAPDGLRAGDIVRSYRSGIPEDMLAGLGSGGYEDAVSTPSAEDTDPASPQTVLSPTASSAGTSSSSRALGLLRTLTLKPGNVLPLDLCPPGTIIHGISLKPEGKMQLCRSAGTFGQIVAHGIGKRAVEEGELVEGKVLARQGWTLVKLQSGEVRKLHPKCIGTIGVVSNKEHQQEQIGKAGRARWMGIRPRVRGVAMNACDHPHGGGRGKSKGNKHPRSVWGWLTKGKRTRRPKDRDGNKMVVTERPRGKATKN</sequence>
<dbReference type="EMBL" id="JASBWV010000041">
    <property type="protein sequence ID" value="KAJ9115765.1"/>
    <property type="molecule type" value="Genomic_DNA"/>
</dbReference>
<reference evidence="1" key="1">
    <citation type="submission" date="2023-04" db="EMBL/GenBank/DDBJ databases">
        <title>Draft Genome sequencing of Naganishia species isolated from polar environments using Oxford Nanopore Technology.</title>
        <authorList>
            <person name="Leo P."/>
            <person name="Venkateswaran K."/>
        </authorList>
    </citation>
    <scope>NUCLEOTIDE SEQUENCE</scope>
    <source>
        <strain evidence="1">DBVPG 5303</strain>
    </source>
</reference>
<dbReference type="Proteomes" id="UP001234202">
    <property type="component" value="Unassembled WGS sequence"/>
</dbReference>
<comment type="caution">
    <text evidence="1">The sequence shown here is derived from an EMBL/GenBank/DDBJ whole genome shotgun (WGS) entry which is preliminary data.</text>
</comment>
<gene>
    <name evidence="1" type="ORF">QFC24_006873</name>
</gene>
<organism evidence="1 2">
    <name type="scientific">Naganishia onofrii</name>
    <dbReference type="NCBI Taxonomy" id="1851511"/>
    <lineage>
        <taxon>Eukaryota</taxon>
        <taxon>Fungi</taxon>
        <taxon>Dikarya</taxon>
        <taxon>Basidiomycota</taxon>
        <taxon>Agaricomycotina</taxon>
        <taxon>Tremellomycetes</taxon>
        <taxon>Filobasidiales</taxon>
        <taxon>Filobasidiaceae</taxon>
        <taxon>Naganishia</taxon>
    </lineage>
</organism>
<protein>
    <submittedName>
        <fullName evidence="1">Uncharacterized protein</fullName>
    </submittedName>
</protein>
<evidence type="ECO:0000313" key="2">
    <source>
        <dbReference type="Proteomes" id="UP001234202"/>
    </source>
</evidence>
<keyword evidence="2" id="KW-1185">Reference proteome</keyword>
<proteinExistence type="predicted"/>
<accession>A0ACC2WVE8</accession>
<evidence type="ECO:0000313" key="1">
    <source>
        <dbReference type="EMBL" id="KAJ9115765.1"/>
    </source>
</evidence>